<dbReference type="Gene3D" id="1.20.120.520">
    <property type="entry name" value="nmb1532 protein domain like"/>
    <property type="match status" value="1"/>
</dbReference>
<feature type="compositionally biased region" description="Basic and acidic residues" evidence="1">
    <location>
        <begin position="141"/>
        <end position="152"/>
    </location>
</feature>
<comment type="caution">
    <text evidence="3">The sequence shown here is derived from an EMBL/GenBank/DDBJ whole genome shotgun (WGS) entry which is preliminary data.</text>
</comment>
<protein>
    <submittedName>
        <fullName evidence="3">Hemerythrin domain-containing protein</fullName>
    </submittedName>
</protein>
<sequence length="188" mass="20851">MTDRGGYLIAELTADHRALEELLVRLHVANVPRDRRRSADELTVAVVRHTLAEQHHLHPAVRLYVPDGETVVEREARSRTRTESLLEALEGEPPGGAGFRSLLAGLRRAMTEHVREQEELLFPRVTASLATRQLRRLGERVRQDGARARHTADLSPPPTPLAGTAVSLVDRAHLVLTGRTASRPHPHG</sequence>
<gene>
    <name evidence="3" type="ORF">HCN56_08345</name>
</gene>
<dbReference type="RefSeq" id="WP_167968860.1">
    <property type="nucleotide sequence ID" value="NZ_BHZG01000126.1"/>
</dbReference>
<dbReference type="PANTHER" id="PTHR35585:SF1">
    <property type="entry name" value="HHE DOMAIN PROTEIN (AFU_ORTHOLOGUE AFUA_4G00730)"/>
    <property type="match status" value="1"/>
</dbReference>
<evidence type="ECO:0000259" key="2">
    <source>
        <dbReference type="Pfam" id="PF01814"/>
    </source>
</evidence>
<proteinExistence type="predicted"/>
<dbReference type="PANTHER" id="PTHR35585">
    <property type="entry name" value="HHE DOMAIN PROTEIN (AFU_ORTHOLOGUE AFUA_4G00730)"/>
    <property type="match status" value="1"/>
</dbReference>
<accession>A0A7X6HYU4</accession>
<evidence type="ECO:0000313" key="3">
    <source>
        <dbReference type="EMBL" id="NJQ05579.1"/>
    </source>
</evidence>
<feature type="region of interest" description="Disordered" evidence="1">
    <location>
        <begin position="141"/>
        <end position="161"/>
    </location>
</feature>
<organism evidence="3 4">
    <name type="scientific">Streptomyces lonarensis</name>
    <dbReference type="NCBI Taxonomy" id="700599"/>
    <lineage>
        <taxon>Bacteria</taxon>
        <taxon>Bacillati</taxon>
        <taxon>Actinomycetota</taxon>
        <taxon>Actinomycetes</taxon>
        <taxon>Kitasatosporales</taxon>
        <taxon>Streptomycetaceae</taxon>
        <taxon>Streptomyces</taxon>
    </lineage>
</organism>
<name>A0A7X6HYU4_9ACTN</name>
<evidence type="ECO:0000313" key="4">
    <source>
        <dbReference type="Proteomes" id="UP000578686"/>
    </source>
</evidence>
<evidence type="ECO:0000256" key="1">
    <source>
        <dbReference type="SAM" id="MobiDB-lite"/>
    </source>
</evidence>
<dbReference type="AlphaFoldDB" id="A0A7X6HYU4"/>
<dbReference type="EMBL" id="JAAVJD010000042">
    <property type="protein sequence ID" value="NJQ05579.1"/>
    <property type="molecule type" value="Genomic_DNA"/>
</dbReference>
<feature type="domain" description="Hemerythrin-like" evidence="2">
    <location>
        <begin position="9"/>
        <end position="124"/>
    </location>
</feature>
<dbReference type="InterPro" id="IPR012312">
    <property type="entry name" value="Hemerythrin-like"/>
</dbReference>
<reference evidence="3 4" key="1">
    <citation type="submission" date="2020-03" db="EMBL/GenBank/DDBJ databases">
        <title>Draft genome of Streptomyces sp. ventii, isolated from the Axial Seamount in the Pacific Ocean, and resequencing of the two type strains Streptomyces lonarensis strain NCL 716 and Streptomyces bohaiensis strain 11A07.</title>
        <authorList>
            <person name="Loughran R.M."/>
            <person name="Pfannmuller K.M."/>
            <person name="Wasson B.J."/>
            <person name="Deadmond M.C."/>
            <person name="Paddock B.E."/>
            <person name="Koyack M.J."/>
            <person name="Gallegos D.A."/>
            <person name="Mitchell E.A."/>
            <person name="Ushijima B."/>
            <person name="Saw J.H."/>
            <person name="Mcphail K.L."/>
            <person name="Videau P."/>
        </authorList>
    </citation>
    <scope>NUCLEOTIDE SEQUENCE [LARGE SCALE GENOMIC DNA]</scope>
    <source>
        <strain evidence="3 4">NCL716</strain>
    </source>
</reference>
<dbReference type="Pfam" id="PF01814">
    <property type="entry name" value="Hemerythrin"/>
    <property type="match status" value="1"/>
</dbReference>
<keyword evidence="4" id="KW-1185">Reference proteome</keyword>
<dbReference type="Proteomes" id="UP000578686">
    <property type="component" value="Unassembled WGS sequence"/>
</dbReference>